<keyword evidence="1" id="KW-1133">Transmembrane helix</keyword>
<dbReference type="InterPro" id="IPR021448">
    <property type="entry name" value="DUF3098"/>
</dbReference>
<feature type="transmembrane region" description="Helical" evidence="1">
    <location>
        <begin position="47"/>
        <end position="66"/>
    </location>
</feature>
<accession>A0A644U8E8</accession>
<keyword evidence="1" id="KW-0812">Transmembrane</keyword>
<proteinExistence type="predicted"/>
<evidence type="ECO:0000256" key="1">
    <source>
        <dbReference type="SAM" id="Phobius"/>
    </source>
</evidence>
<dbReference type="Pfam" id="PF11297">
    <property type="entry name" value="DUF3098"/>
    <property type="match status" value="1"/>
</dbReference>
<gene>
    <name evidence="2" type="ORF">SDC9_21050</name>
</gene>
<feature type="transmembrane region" description="Helical" evidence="1">
    <location>
        <begin position="86"/>
        <end position="105"/>
    </location>
</feature>
<comment type="caution">
    <text evidence="2">The sequence shown here is derived from an EMBL/GenBank/DDBJ whole genome shotgun (WGS) entry which is preliminary data.</text>
</comment>
<dbReference type="EMBL" id="VSSQ01000086">
    <property type="protein sequence ID" value="MPL75226.1"/>
    <property type="molecule type" value="Genomic_DNA"/>
</dbReference>
<organism evidence="2">
    <name type="scientific">bioreactor metagenome</name>
    <dbReference type="NCBI Taxonomy" id="1076179"/>
    <lineage>
        <taxon>unclassified sequences</taxon>
        <taxon>metagenomes</taxon>
        <taxon>ecological metagenomes</taxon>
    </lineage>
</organism>
<protein>
    <recommendedName>
        <fullName evidence="3">DUF3098 domain-containing protein</fullName>
    </recommendedName>
</protein>
<reference evidence="2" key="1">
    <citation type="submission" date="2019-08" db="EMBL/GenBank/DDBJ databases">
        <authorList>
            <person name="Kucharzyk K."/>
            <person name="Murdoch R.W."/>
            <person name="Higgins S."/>
            <person name="Loffler F."/>
        </authorList>
    </citation>
    <scope>NUCLEOTIDE SEQUENCE</scope>
</reference>
<dbReference type="AlphaFoldDB" id="A0A644U8E8"/>
<evidence type="ECO:0008006" key="3">
    <source>
        <dbReference type="Google" id="ProtNLM"/>
    </source>
</evidence>
<keyword evidence="1" id="KW-0472">Membrane</keyword>
<sequence>MLKIININHRVQKSGTMNIKKSDKEVAPRKAPAAGDKAMQFAFGRENYRLMLIGLAVIALGFILMVGGGSDDPYVFNEGMFNFRRLTLAPLLILAGYVIEIYAIMKKPRD</sequence>
<name>A0A644U8E8_9ZZZZ</name>
<evidence type="ECO:0000313" key="2">
    <source>
        <dbReference type="EMBL" id="MPL75226.1"/>
    </source>
</evidence>